<comment type="caution">
    <text evidence="1">The sequence shown here is derived from an EMBL/GenBank/DDBJ whole genome shotgun (WGS) entry which is preliminary data.</text>
</comment>
<dbReference type="InterPro" id="IPR019650">
    <property type="entry name" value="DUF2513"/>
</dbReference>
<keyword evidence="2" id="KW-1185">Reference proteome</keyword>
<organism evidence="1 2">
    <name type="scientific">Aurantimonas endophytica</name>
    <dbReference type="NCBI Taxonomy" id="1522175"/>
    <lineage>
        <taxon>Bacteria</taxon>
        <taxon>Pseudomonadati</taxon>
        <taxon>Pseudomonadota</taxon>
        <taxon>Alphaproteobacteria</taxon>
        <taxon>Hyphomicrobiales</taxon>
        <taxon>Aurantimonadaceae</taxon>
        <taxon>Aurantimonas</taxon>
    </lineage>
</organism>
<gene>
    <name evidence="1" type="ORF">GGR03_001723</name>
</gene>
<protein>
    <recommendedName>
        <fullName evidence="3">DUF2513 domain-containing protein</fullName>
    </recommendedName>
</protein>
<dbReference type="EMBL" id="JACIEM010000002">
    <property type="protein sequence ID" value="MBB4002648.1"/>
    <property type="molecule type" value="Genomic_DNA"/>
</dbReference>
<evidence type="ECO:0000313" key="1">
    <source>
        <dbReference type="EMBL" id="MBB4002648.1"/>
    </source>
</evidence>
<name>A0A7W6HCI5_9HYPH</name>
<proteinExistence type="predicted"/>
<dbReference type="AlphaFoldDB" id="A0A7W6HCI5"/>
<sequence>MDMKLELDLLRELLLYVEEKADRPVSALEDITIEGWTREQIAYHVIIAAEDGLIKAIIDDVPDTEDPDIVNVAYIVNRLTGRGHEMLGVIRAPKHWRWIKAQSSKVGVATVGALFKLGQDYVKMELGLG</sequence>
<dbReference type="Proteomes" id="UP000588647">
    <property type="component" value="Unassembled WGS sequence"/>
</dbReference>
<dbReference type="Pfam" id="PF10711">
    <property type="entry name" value="DUF2513"/>
    <property type="match status" value="1"/>
</dbReference>
<accession>A0A7W6HCI5</accession>
<reference evidence="1 2" key="1">
    <citation type="submission" date="2020-08" db="EMBL/GenBank/DDBJ databases">
        <title>Genomic Encyclopedia of Type Strains, Phase IV (KMG-IV): sequencing the most valuable type-strain genomes for metagenomic binning, comparative biology and taxonomic classification.</title>
        <authorList>
            <person name="Goeker M."/>
        </authorList>
    </citation>
    <scope>NUCLEOTIDE SEQUENCE [LARGE SCALE GENOMIC DNA]</scope>
    <source>
        <strain evidence="1 2">DSM 103570</strain>
    </source>
</reference>
<evidence type="ECO:0000313" key="2">
    <source>
        <dbReference type="Proteomes" id="UP000588647"/>
    </source>
</evidence>
<evidence type="ECO:0008006" key="3">
    <source>
        <dbReference type="Google" id="ProtNLM"/>
    </source>
</evidence>